<dbReference type="GO" id="GO:0005737">
    <property type="term" value="C:cytoplasm"/>
    <property type="evidence" value="ECO:0007669"/>
    <property type="project" value="TreeGrafter"/>
</dbReference>
<evidence type="ECO:0000256" key="3">
    <source>
        <dbReference type="ARBA" id="ARBA00022741"/>
    </source>
</evidence>
<gene>
    <name evidence="9" type="ORF">AbraCBS73388_007033</name>
</gene>
<feature type="binding site" evidence="6">
    <location>
        <position position="91"/>
    </location>
    <ligand>
        <name>ATP</name>
        <dbReference type="ChEBI" id="CHEBI:30616"/>
    </ligand>
</feature>
<feature type="region of interest" description="Disordered" evidence="7">
    <location>
        <begin position="1123"/>
        <end position="1146"/>
    </location>
</feature>
<dbReference type="SMART" id="SM00220">
    <property type="entry name" value="S_TKc"/>
    <property type="match status" value="1"/>
</dbReference>
<feature type="domain" description="Protein kinase" evidence="8">
    <location>
        <begin position="62"/>
        <end position="345"/>
    </location>
</feature>
<evidence type="ECO:0000313" key="10">
    <source>
        <dbReference type="Proteomes" id="UP001143548"/>
    </source>
</evidence>
<keyword evidence="3 6" id="KW-0547">Nucleotide-binding</keyword>
<dbReference type="PANTHER" id="PTHR24345:SF0">
    <property type="entry name" value="CELL CYCLE SERINE_THREONINE-PROTEIN KINASE CDC5_MSD2"/>
    <property type="match status" value="1"/>
</dbReference>
<evidence type="ECO:0000259" key="8">
    <source>
        <dbReference type="PROSITE" id="PS50011"/>
    </source>
</evidence>
<dbReference type="GO" id="GO:0005816">
    <property type="term" value="C:spindle pole body"/>
    <property type="evidence" value="ECO:0007669"/>
    <property type="project" value="TreeGrafter"/>
</dbReference>
<evidence type="ECO:0000256" key="6">
    <source>
        <dbReference type="PROSITE-ProRule" id="PRU10141"/>
    </source>
</evidence>
<reference evidence="9" key="1">
    <citation type="submission" date="2022-07" db="EMBL/GenBank/DDBJ databases">
        <title>Taxonomy of Aspergillus series Nigri: significant species reduction supported by multi-species coalescent approaches.</title>
        <authorList>
            <person name="Bian C."/>
            <person name="Kusuya Y."/>
            <person name="Sklenar F."/>
            <person name="D'hooge E."/>
            <person name="Yaguchi T."/>
            <person name="Takahashi H."/>
            <person name="Hubka V."/>
        </authorList>
    </citation>
    <scope>NUCLEOTIDE SEQUENCE</scope>
    <source>
        <strain evidence="9">CBS 733.88</strain>
    </source>
</reference>
<dbReference type="Gene3D" id="3.30.200.20">
    <property type="entry name" value="Phosphorylase Kinase, domain 1"/>
    <property type="match status" value="1"/>
</dbReference>
<dbReference type="EMBL" id="BROQ01000038">
    <property type="protein sequence ID" value="GKZ21355.1"/>
    <property type="molecule type" value="Genomic_DNA"/>
</dbReference>
<dbReference type="Pfam" id="PF00069">
    <property type="entry name" value="Pkinase"/>
    <property type="match status" value="1"/>
</dbReference>
<dbReference type="InterPro" id="IPR036947">
    <property type="entry name" value="POLO_box_dom_sf"/>
</dbReference>
<dbReference type="CDD" id="cd13117">
    <property type="entry name" value="POLO_box_2"/>
    <property type="match status" value="1"/>
</dbReference>
<sequence length="1160" mass="128167">MEALSPRSTNQMIKPKISMERKVLDKNAAAAAAAAQKASSSKNHAPPPPALIMEPEEDGERYSTGAFLGKGGFAICYEGTLLRTGRVFAMKVVRSEMAQKKMQEKVSYLVSVRDVAICNGFADEPLQFRTELQIHSKMRHPHIVGFHRAFVFDSSIYVILELCPNGSVMDMVRKRKCLSVPEVRRFMVQLCGAIKYLHKRNVAHRDLKMGNLFLDKNMDIKVGDFGLAAMIMSERDEKRRKTLCGTPNYIAPEVLDKSKGGHTQKVDIWSLGVICFAMLTGYPPFQSKTQEEIYKKVRNLAYVWPKGTECANYIPEEAKSLVSWCLNLAEEERPEPDDIVEHPFFRMYDGCIPKRLDPSCSVSRPVWLKPDEPRGDQMMFGSSLEYDEKLSGYIEHIDDPSQRYLVCRAAFYTLCGVGRKPDGTARKAAGKNCSKSAYAECLSEEEKGFQPVIPLPEDIVYRYPHDPIGDWSDPDTSLLSRRDGSSFEDSVLSRKSSASARSNVASLTRTQAALAAAQQRRKESQSHAATLRQQAATGRGSVRKIAAISDPVPTAKALFEEKEAEANPAVIPSGGLAERPIRARRGVAASYSGSLRDLDKNIAPQIPKSSTAPESLVIGKTRSQTRSQSRRLEAASQESGHLPPPAKERPASVAMDHLPVRPRQPSQRSVPKSETRDVLKQEDSAKVVTTKENLTERSVRPDPSSQPLSRTGSKTASSASKPRSTLGLHPLFHVEDPWEALPRTSLDDVNMDLRHMLSNMVPHSAARRRAGLRRPPHAYVIKWVDYTNRYGIGYVLDDGSVGCVFKAENGQPASGVVVRDGEKHIRRKARSQDQQEGAIYGYSEADQLIPRHGKPVEFYENCTRDFAECRGGIRRALISPSLFEVKASSSGSSAAGIKIRTNSGLDCARADAEKIKRVKLVDQFGKYMIGSLGRHGDEAALEDELASGNSGQFIKFYQRLGNVGVWGFGDGAFQFNFPDHTKLVIAPGRTRSSSPWVDFYHLSPSAARYLSAKGKMHPSGFDTRAVTSDEVATFLGIAYGTSASSADERVRDILDANSFLQKINFIKEVMKGWVKQGRLGGRPTPDKAAGAASPMELFWEGSQERAAGGSGSKFVWVTVGAPGGDGDYRSVSLRERRSEAEEDREAEALRERLRMLGRPL</sequence>
<comment type="caution">
    <text evidence="9">The sequence shown here is derived from an EMBL/GenBank/DDBJ whole genome shotgun (WGS) entry which is preliminary data.</text>
</comment>
<dbReference type="GO" id="GO:0004674">
    <property type="term" value="F:protein serine/threonine kinase activity"/>
    <property type="evidence" value="ECO:0007669"/>
    <property type="project" value="UniProtKB-KW"/>
</dbReference>
<feature type="compositionally biased region" description="Low complexity" evidence="7">
    <location>
        <begin position="28"/>
        <end position="44"/>
    </location>
</feature>
<dbReference type="InterPro" id="IPR033695">
    <property type="entry name" value="POLO_box_2"/>
</dbReference>
<dbReference type="GO" id="GO:0000922">
    <property type="term" value="C:spindle pole"/>
    <property type="evidence" value="ECO:0007669"/>
    <property type="project" value="TreeGrafter"/>
</dbReference>
<dbReference type="FunFam" id="3.30.1120.30:FF:000004">
    <property type="entry name" value="Serine/threonine-protein kinase"/>
    <property type="match status" value="1"/>
</dbReference>
<evidence type="ECO:0000256" key="5">
    <source>
        <dbReference type="ARBA" id="ARBA00022840"/>
    </source>
</evidence>
<accession>A0A9W5YP44</accession>
<proteinExistence type="predicted"/>
<feature type="compositionally biased region" description="Basic and acidic residues" evidence="7">
    <location>
        <begin position="1126"/>
        <end position="1139"/>
    </location>
</feature>
<evidence type="ECO:0000256" key="1">
    <source>
        <dbReference type="ARBA" id="ARBA00022527"/>
    </source>
</evidence>
<dbReference type="CDD" id="cd14099">
    <property type="entry name" value="STKc_PLK"/>
    <property type="match status" value="1"/>
</dbReference>
<dbReference type="GO" id="GO:0005634">
    <property type="term" value="C:nucleus"/>
    <property type="evidence" value="ECO:0007669"/>
    <property type="project" value="TreeGrafter"/>
</dbReference>
<evidence type="ECO:0000256" key="4">
    <source>
        <dbReference type="ARBA" id="ARBA00022777"/>
    </source>
</evidence>
<evidence type="ECO:0000313" key="9">
    <source>
        <dbReference type="EMBL" id="GKZ21355.1"/>
    </source>
</evidence>
<feature type="compositionally biased region" description="Polar residues" evidence="7">
    <location>
        <begin position="703"/>
        <end position="723"/>
    </location>
</feature>
<dbReference type="InterPro" id="IPR008271">
    <property type="entry name" value="Ser/Thr_kinase_AS"/>
</dbReference>
<dbReference type="SUPFAM" id="SSF56112">
    <property type="entry name" value="Protein kinase-like (PK-like)"/>
    <property type="match status" value="1"/>
</dbReference>
<dbReference type="InterPro" id="IPR000719">
    <property type="entry name" value="Prot_kinase_dom"/>
</dbReference>
<evidence type="ECO:0000256" key="7">
    <source>
        <dbReference type="SAM" id="MobiDB-lite"/>
    </source>
</evidence>
<feature type="region of interest" description="Disordered" evidence="7">
    <location>
        <begin position="600"/>
        <end position="725"/>
    </location>
</feature>
<protein>
    <submittedName>
        <fullName evidence="9">Cell cycle serine/threonine-protein kinase cdc5/MSD2</fullName>
    </submittedName>
</protein>
<dbReference type="InterPro" id="IPR017441">
    <property type="entry name" value="Protein_kinase_ATP_BS"/>
</dbReference>
<keyword evidence="1" id="KW-0723">Serine/threonine-protein kinase</keyword>
<dbReference type="PANTHER" id="PTHR24345">
    <property type="entry name" value="SERINE/THREONINE-PROTEIN KINASE PLK"/>
    <property type="match status" value="1"/>
</dbReference>
<name>A0A9W5YP44_9EURO</name>
<dbReference type="FunFam" id="1.10.510.10:FF:000652">
    <property type="entry name" value="Serine/threonine-protein kinase"/>
    <property type="match status" value="1"/>
</dbReference>
<evidence type="ECO:0000256" key="2">
    <source>
        <dbReference type="ARBA" id="ARBA00022679"/>
    </source>
</evidence>
<dbReference type="PROSITE" id="PS00107">
    <property type="entry name" value="PROTEIN_KINASE_ATP"/>
    <property type="match status" value="1"/>
</dbReference>
<dbReference type="AlphaFoldDB" id="A0A9W5YP44"/>
<dbReference type="InterPro" id="IPR011009">
    <property type="entry name" value="Kinase-like_dom_sf"/>
</dbReference>
<dbReference type="PROSITE" id="PS50011">
    <property type="entry name" value="PROTEIN_KINASE_DOM"/>
    <property type="match status" value="1"/>
</dbReference>
<dbReference type="GO" id="GO:0007052">
    <property type="term" value="P:mitotic spindle organization"/>
    <property type="evidence" value="ECO:0007669"/>
    <property type="project" value="TreeGrafter"/>
</dbReference>
<dbReference type="GO" id="GO:0000776">
    <property type="term" value="C:kinetochore"/>
    <property type="evidence" value="ECO:0007669"/>
    <property type="project" value="TreeGrafter"/>
</dbReference>
<keyword evidence="2" id="KW-0808">Transferase</keyword>
<dbReference type="InterPro" id="IPR033701">
    <property type="entry name" value="POLO_box_1"/>
</dbReference>
<dbReference type="GO" id="GO:0005524">
    <property type="term" value="F:ATP binding"/>
    <property type="evidence" value="ECO:0007669"/>
    <property type="project" value="UniProtKB-UniRule"/>
</dbReference>
<keyword evidence="4 9" id="KW-0418">Kinase</keyword>
<dbReference type="Gene3D" id="1.10.510.10">
    <property type="entry name" value="Transferase(Phosphotransferase) domain 1"/>
    <property type="match status" value="1"/>
</dbReference>
<dbReference type="PROSITE" id="PS00108">
    <property type="entry name" value="PROTEIN_KINASE_ST"/>
    <property type="match status" value="1"/>
</dbReference>
<feature type="compositionally biased region" description="Basic and acidic residues" evidence="7">
    <location>
        <begin position="671"/>
        <end position="685"/>
    </location>
</feature>
<dbReference type="SUPFAM" id="SSF82615">
    <property type="entry name" value="Polo-box domain"/>
    <property type="match status" value="2"/>
</dbReference>
<dbReference type="CDD" id="cd13118">
    <property type="entry name" value="POLO_box_1"/>
    <property type="match status" value="1"/>
</dbReference>
<keyword evidence="5 6" id="KW-0067">ATP-binding</keyword>
<dbReference type="Gene3D" id="3.30.1120.30">
    <property type="entry name" value="POLO box domain"/>
    <property type="match status" value="1"/>
</dbReference>
<feature type="region of interest" description="Disordered" evidence="7">
    <location>
        <begin position="28"/>
        <end position="55"/>
    </location>
</feature>
<organism evidence="9 10">
    <name type="scientific">Aspergillus brasiliensis</name>
    <dbReference type="NCBI Taxonomy" id="319629"/>
    <lineage>
        <taxon>Eukaryota</taxon>
        <taxon>Fungi</taxon>
        <taxon>Dikarya</taxon>
        <taxon>Ascomycota</taxon>
        <taxon>Pezizomycotina</taxon>
        <taxon>Eurotiomycetes</taxon>
        <taxon>Eurotiomycetidae</taxon>
        <taxon>Eurotiales</taxon>
        <taxon>Aspergillaceae</taxon>
        <taxon>Aspergillus</taxon>
        <taxon>Aspergillus subgen. Circumdati</taxon>
    </lineage>
</organism>
<dbReference type="Proteomes" id="UP001143548">
    <property type="component" value="Unassembled WGS sequence"/>
</dbReference>